<dbReference type="PANTHER" id="PTHR42808">
    <property type="entry name" value="HYDROXYSTEROID DEHYDROGENASE-LIKE PROTEIN 2"/>
    <property type="match status" value="1"/>
</dbReference>
<dbReference type="PANTHER" id="PTHR42808:SF3">
    <property type="entry name" value="HYDROXYSTEROID DEHYDROGENASE-LIKE PROTEIN 2"/>
    <property type="match status" value="1"/>
</dbReference>
<name>A0A238JSE6_9RHOB</name>
<dbReference type="InterPro" id="IPR051935">
    <property type="entry name" value="HSDL2"/>
</dbReference>
<dbReference type="SUPFAM" id="SSF55718">
    <property type="entry name" value="SCP-like"/>
    <property type="match status" value="1"/>
</dbReference>
<organism evidence="5 6">
    <name type="scientific">Actibacterium lipolyticum</name>
    <dbReference type="NCBI Taxonomy" id="1524263"/>
    <lineage>
        <taxon>Bacteria</taxon>
        <taxon>Pseudomonadati</taxon>
        <taxon>Pseudomonadota</taxon>
        <taxon>Alphaproteobacteria</taxon>
        <taxon>Rhodobacterales</taxon>
        <taxon>Roseobacteraceae</taxon>
        <taxon>Actibacterium</taxon>
    </lineage>
</organism>
<dbReference type="GO" id="GO:0016491">
    <property type="term" value="F:oxidoreductase activity"/>
    <property type="evidence" value="ECO:0007669"/>
    <property type="project" value="UniProtKB-KW"/>
</dbReference>
<dbReference type="RefSeq" id="WP_093966219.1">
    <property type="nucleotide sequence ID" value="NZ_FXYE01000001.1"/>
</dbReference>
<evidence type="ECO:0000313" key="5">
    <source>
        <dbReference type="EMBL" id="SMX33581.1"/>
    </source>
</evidence>
<evidence type="ECO:0000256" key="2">
    <source>
        <dbReference type="ARBA" id="ARBA00022857"/>
    </source>
</evidence>
<comment type="similarity">
    <text evidence="1">Belongs to the short-chain dehydrogenases/reductases (SDR) family.</text>
</comment>
<evidence type="ECO:0000313" key="6">
    <source>
        <dbReference type="Proteomes" id="UP000202922"/>
    </source>
</evidence>
<feature type="domain" description="SCP2" evidence="4">
    <location>
        <begin position="22"/>
        <end position="94"/>
    </location>
</feature>
<keyword evidence="3" id="KW-0560">Oxidoreductase</keyword>
<sequence>MSDVIEAAVKALNEKMDGGFDGTAKFMIEGEGAIVVDESGARASDDDAEVTLTADAETFQAMMTGDLNPTAAFMTGKLSVDGDMGLAMKLGTVIG</sequence>
<protein>
    <submittedName>
        <fullName evidence="5">SCP-2 sterol transfer family protein</fullName>
    </submittedName>
</protein>
<dbReference type="InterPro" id="IPR003033">
    <property type="entry name" value="SCP2_sterol-bd_dom"/>
</dbReference>
<dbReference type="Gene3D" id="3.30.1050.10">
    <property type="entry name" value="SCP2 sterol-binding domain"/>
    <property type="match status" value="1"/>
</dbReference>
<dbReference type="InterPro" id="IPR036527">
    <property type="entry name" value="SCP2_sterol-bd_dom_sf"/>
</dbReference>
<evidence type="ECO:0000256" key="1">
    <source>
        <dbReference type="ARBA" id="ARBA00006484"/>
    </source>
</evidence>
<dbReference type="AlphaFoldDB" id="A0A238JSE6"/>
<evidence type="ECO:0000259" key="4">
    <source>
        <dbReference type="Pfam" id="PF02036"/>
    </source>
</evidence>
<gene>
    <name evidence="5" type="ORF">COL8621_01054</name>
</gene>
<keyword evidence="2" id="KW-0521">NADP</keyword>
<dbReference type="Pfam" id="PF02036">
    <property type="entry name" value="SCP2"/>
    <property type="match status" value="1"/>
</dbReference>
<evidence type="ECO:0000256" key="3">
    <source>
        <dbReference type="ARBA" id="ARBA00023002"/>
    </source>
</evidence>
<accession>A0A238JSE6</accession>
<keyword evidence="6" id="KW-1185">Reference proteome</keyword>
<dbReference type="EMBL" id="FXYE01000001">
    <property type="protein sequence ID" value="SMX33581.1"/>
    <property type="molecule type" value="Genomic_DNA"/>
</dbReference>
<reference evidence="6" key="1">
    <citation type="submission" date="2017-05" db="EMBL/GenBank/DDBJ databases">
        <authorList>
            <person name="Rodrigo-Torres L."/>
            <person name="Arahal R. D."/>
            <person name="Lucena T."/>
        </authorList>
    </citation>
    <scope>NUCLEOTIDE SEQUENCE [LARGE SCALE GENOMIC DNA]</scope>
    <source>
        <strain evidence="6">CECT 8621</strain>
    </source>
</reference>
<dbReference type="Proteomes" id="UP000202922">
    <property type="component" value="Unassembled WGS sequence"/>
</dbReference>
<dbReference type="OrthoDB" id="9809312at2"/>
<proteinExistence type="inferred from homology"/>